<dbReference type="GO" id="GO:0006355">
    <property type="term" value="P:regulation of DNA-templated transcription"/>
    <property type="evidence" value="ECO:0007669"/>
    <property type="project" value="InterPro"/>
</dbReference>
<dbReference type="STRING" id="1423747.FC69_GL000718"/>
<dbReference type="GO" id="GO:0003677">
    <property type="term" value="F:DNA binding"/>
    <property type="evidence" value="ECO:0007669"/>
    <property type="project" value="InterPro"/>
</dbReference>
<dbReference type="OrthoDB" id="7067273at2"/>
<reference evidence="2 3" key="1">
    <citation type="journal article" date="2015" name="Genome Announc.">
        <title>Expanding the biotechnology potential of lactobacilli through comparative genomics of 213 strains and associated genera.</title>
        <authorList>
            <person name="Sun Z."/>
            <person name="Harris H.M."/>
            <person name="McCann A."/>
            <person name="Guo C."/>
            <person name="Argimon S."/>
            <person name="Zhang W."/>
            <person name="Yang X."/>
            <person name="Jeffery I.B."/>
            <person name="Cooney J.C."/>
            <person name="Kagawa T.F."/>
            <person name="Liu W."/>
            <person name="Song Y."/>
            <person name="Salvetti E."/>
            <person name="Wrobel A."/>
            <person name="Rasinkangas P."/>
            <person name="Parkhill J."/>
            <person name="Rea M.C."/>
            <person name="O'Sullivan O."/>
            <person name="Ritari J."/>
            <person name="Douillard F.P."/>
            <person name="Paul Ross R."/>
            <person name="Yang R."/>
            <person name="Briner A.E."/>
            <person name="Felis G.E."/>
            <person name="de Vos W.M."/>
            <person name="Barrangou R."/>
            <person name="Klaenhammer T.R."/>
            <person name="Caufield P.W."/>
            <person name="Cui Y."/>
            <person name="Zhang H."/>
            <person name="O'Toole P.W."/>
        </authorList>
    </citation>
    <scope>NUCLEOTIDE SEQUENCE [LARGE SCALE GENOMIC DNA]</scope>
    <source>
        <strain evidence="2 3">DSM 14340</strain>
    </source>
</reference>
<evidence type="ECO:0000313" key="2">
    <source>
        <dbReference type="EMBL" id="KRL61501.1"/>
    </source>
</evidence>
<dbReference type="Proteomes" id="UP000051264">
    <property type="component" value="Unassembled WGS sequence"/>
</dbReference>
<feature type="domain" description="Transcriptional coactivator p15 (PC4) C-terminal" evidence="1">
    <location>
        <begin position="20"/>
        <end position="65"/>
    </location>
</feature>
<dbReference type="AlphaFoldDB" id="A0A0R1RWV3"/>
<evidence type="ECO:0000259" key="1">
    <source>
        <dbReference type="Pfam" id="PF02229"/>
    </source>
</evidence>
<protein>
    <recommendedName>
        <fullName evidence="1">Transcriptional coactivator p15 (PC4) C-terminal domain-containing protein</fullName>
    </recommendedName>
</protein>
<proteinExistence type="predicted"/>
<dbReference type="EMBL" id="AZEX01000018">
    <property type="protein sequence ID" value="KRL61501.1"/>
    <property type="molecule type" value="Genomic_DNA"/>
</dbReference>
<comment type="caution">
    <text evidence="2">The sequence shown here is derived from an EMBL/GenBank/DDBJ whole genome shotgun (WGS) entry which is preliminary data.</text>
</comment>
<dbReference type="Gene3D" id="2.30.31.70">
    <property type="match status" value="1"/>
</dbReference>
<evidence type="ECO:0000313" key="3">
    <source>
        <dbReference type="Proteomes" id="UP000051264"/>
    </source>
</evidence>
<accession>A0A0R1RWV3</accession>
<dbReference type="Pfam" id="PF02229">
    <property type="entry name" value="PC4"/>
    <property type="match status" value="1"/>
</dbReference>
<dbReference type="eggNOG" id="COG4443">
    <property type="taxonomic scope" value="Bacteria"/>
</dbReference>
<dbReference type="InterPro" id="IPR003173">
    <property type="entry name" value="PC4_C"/>
</dbReference>
<organism evidence="2 3">
    <name type="scientific">Latilactobacillus fuchuensis DSM 14340 = JCM 11249</name>
    <dbReference type="NCBI Taxonomy" id="1423747"/>
    <lineage>
        <taxon>Bacteria</taxon>
        <taxon>Bacillati</taxon>
        <taxon>Bacillota</taxon>
        <taxon>Bacilli</taxon>
        <taxon>Lactobacillales</taxon>
        <taxon>Lactobacillaceae</taxon>
        <taxon>Latilactobacillus</taxon>
    </lineage>
</organism>
<dbReference type="RefSeq" id="WP_025082487.1">
    <property type="nucleotide sequence ID" value="NZ_AZEX01000018.1"/>
</dbReference>
<sequence length="74" mass="8537">MANIEYEIKAEIGVLSQNKAGWQKELNLIAWNGREPKFDLRDWAPNHEKMGKGVTLTNDEIAQLRLILDEMNVK</sequence>
<dbReference type="InterPro" id="IPR017154">
    <property type="entry name" value="PC4-like"/>
</dbReference>
<name>A0A0R1RWV3_9LACO</name>
<dbReference type="PIRSF" id="PIRSF037246">
    <property type="entry name" value="UCP037246"/>
    <property type="match status" value="1"/>
</dbReference>
<gene>
    <name evidence="2" type="ORF">FC69_GL000718</name>
</gene>
<dbReference type="PATRIC" id="fig|1423747.3.peg.733"/>